<protein>
    <submittedName>
        <fullName evidence="2">ATPase</fullName>
    </submittedName>
</protein>
<dbReference type="AlphaFoldDB" id="A0A6L9U0P7"/>
<dbReference type="Gene3D" id="3.30.420.40">
    <property type="match status" value="2"/>
</dbReference>
<dbReference type="PANTHER" id="PTHR12862:SF0">
    <property type="entry name" value="N-ACETYL-D-GLUCOSAMINE KINASE"/>
    <property type="match status" value="1"/>
</dbReference>
<evidence type="ECO:0000313" key="2">
    <source>
        <dbReference type="EMBL" id="NEI69231.1"/>
    </source>
</evidence>
<comment type="caution">
    <text evidence="2">The sequence shown here is derived from an EMBL/GenBank/DDBJ whole genome shotgun (WGS) entry which is preliminary data.</text>
</comment>
<dbReference type="SUPFAM" id="SSF53067">
    <property type="entry name" value="Actin-like ATPase domain"/>
    <property type="match status" value="2"/>
</dbReference>
<name>A0A6L9U0P7_9HYPH</name>
<evidence type="ECO:0000259" key="1">
    <source>
        <dbReference type="Pfam" id="PF01869"/>
    </source>
</evidence>
<sequence>MKQADLIAGIDIGGTKTHILVKDSGRVIADKVVASTDWRIWDREKDAAALAALIKQTAGGKLFATVIGAHGCDTDLHCKQLESDLAPQLEGYIKVVNDSELLVPAAGFQSGIGVVSGTGSIAVARNADDEMLVAGGWGWILGDEGSAAALVREAARAVRGAIDLGQTNDPLIAELMAKLRIGDPTKIGRLLNDTRSAAIWGGYADAVFAAARQGSPLANRVIREGAEALAALIGVLIGRGADARHVVIGGGVVVEQPMLFDAFVDAMSNLSPASEVTLLRAPPVTGALAMAERFRNGILGMEKFNGK</sequence>
<evidence type="ECO:0000313" key="3">
    <source>
        <dbReference type="Proteomes" id="UP000483035"/>
    </source>
</evidence>
<dbReference type="EMBL" id="WUEY01000002">
    <property type="protein sequence ID" value="NEI69231.1"/>
    <property type="molecule type" value="Genomic_DNA"/>
</dbReference>
<gene>
    <name evidence="2" type="ORF">GR212_06550</name>
</gene>
<accession>A0A6L9U0P7</accession>
<dbReference type="InterPro" id="IPR039758">
    <property type="entry name" value="NAGK-like"/>
</dbReference>
<dbReference type="RefSeq" id="WP_163985645.1">
    <property type="nucleotide sequence ID" value="NZ_WUEY01000002.1"/>
</dbReference>
<reference evidence="2 3" key="1">
    <citation type="submission" date="2019-12" db="EMBL/GenBank/DDBJ databases">
        <title>Rhizobium genotypes associated with high levels of biological nitrogen fixation by grain legumes in a temperate-maritime cropping system.</title>
        <authorList>
            <person name="Maluk M."/>
            <person name="Francesc Ferrando Molina F."/>
            <person name="Lopez Del Egido L."/>
            <person name="Lafos M."/>
            <person name="Langarica-Fuentes A."/>
            <person name="Gebre Yohannes G."/>
            <person name="Young M.W."/>
            <person name="Martin P."/>
            <person name="Gantlett R."/>
            <person name="Kenicer G."/>
            <person name="Hawes C."/>
            <person name="Begg G.S."/>
            <person name="Quilliam R.S."/>
            <person name="Squire G.R."/>
            <person name="Poole P.S."/>
            <person name="Young P.W."/>
            <person name="Iannetta P.M."/>
            <person name="James E.K."/>
        </authorList>
    </citation>
    <scope>NUCLEOTIDE SEQUENCE [LARGE SCALE GENOMIC DNA]</scope>
    <source>
        <strain evidence="2 3">JHI1118</strain>
    </source>
</reference>
<proteinExistence type="predicted"/>
<dbReference type="InterPro" id="IPR002731">
    <property type="entry name" value="ATPase_BadF"/>
</dbReference>
<dbReference type="GO" id="GO:0045127">
    <property type="term" value="F:N-acetylglucosamine kinase activity"/>
    <property type="evidence" value="ECO:0007669"/>
    <property type="project" value="InterPro"/>
</dbReference>
<organism evidence="2 3">
    <name type="scientific">Rhizobium lusitanum</name>
    <dbReference type="NCBI Taxonomy" id="293958"/>
    <lineage>
        <taxon>Bacteria</taxon>
        <taxon>Pseudomonadati</taxon>
        <taxon>Pseudomonadota</taxon>
        <taxon>Alphaproteobacteria</taxon>
        <taxon>Hyphomicrobiales</taxon>
        <taxon>Rhizobiaceae</taxon>
        <taxon>Rhizobium/Agrobacterium group</taxon>
        <taxon>Rhizobium</taxon>
    </lineage>
</organism>
<feature type="domain" description="ATPase BadF/BadG/BcrA/BcrD type" evidence="1">
    <location>
        <begin position="9"/>
        <end position="287"/>
    </location>
</feature>
<dbReference type="InterPro" id="IPR043129">
    <property type="entry name" value="ATPase_NBD"/>
</dbReference>
<dbReference type="Proteomes" id="UP000483035">
    <property type="component" value="Unassembled WGS sequence"/>
</dbReference>
<dbReference type="Pfam" id="PF01869">
    <property type="entry name" value="BcrAD_BadFG"/>
    <property type="match status" value="1"/>
</dbReference>
<dbReference type="PANTHER" id="PTHR12862">
    <property type="entry name" value="BADF TYPE ATPASE DOMAIN-CONTAINING PROTEIN"/>
    <property type="match status" value="1"/>
</dbReference>